<evidence type="ECO:0000256" key="1">
    <source>
        <dbReference type="ARBA" id="ARBA00022729"/>
    </source>
</evidence>
<feature type="chain" id="PRO_5045224236" evidence="2">
    <location>
        <begin position="24"/>
        <end position="540"/>
    </location>
</feature>
<dbReference type="Proteomes" id="UP000665561">
    <property type="component" value="Unassembled WGS sequence"/>
</dbReference>
<dbReference type="InterPro" id="IPR050490">
    <property type="entry name" value="Bact_solute-bd_prot1"/>
</dbReference>
<dbReference type="SUPFAM" id="SSF53850">
    <property type="entry name" value="Periplasmic binding protein-like II"/>
    <property type="match status" value="1"/>
</dbReference>
<reference evidence="3 4" key="1">
    <citation type="submission" date="2020-01" db="EMBL/GenBank/DDBJ databases">
        <title>Paenibacillus soybeanensis sp. nov. isolated from the nodules of soybean (Glycine max(L.) Merr).</title>
        <authorList>
            <person name="Wang H."/>
        </authorList>
    </citation>
    <scope>NUCLEOTIDE SEQUENCE [LARGE SCALE GENOMIC DNA]</scope>
    <source>
        <strain evidence="3 4">T1</strain>
    </source>
</reference>
<organism evidence="3 4">
    <name type="scientific">Paenibacillus glycinis</name>
    <dbReference type="NCBI Taxonomy" id="2697035"/>
    <lineage>
        <taxon>Bacteria</taxon>
        <taxon>Bacillati</taxon>
        <taxon>Bacillota</taxon>
        <taxon>Bacilli</taxon>
        <taxon>Bacillales</taxon>
        <taxon>Paenibacillaceae</taxon>
        <taxon>Paenibacillus</taxon>
    </lineage>
</organism>
<feature type="signal peptide" evidence="2">
    <location>
        <begin position="1"/>
        <end position="23"/>
    </location>
</feature>
<comment type="caution">
    <text evidence="3">The sequence shown here is derived from an EMBL/GenBank/DDBJ whole genome shotgun (WGS) entry which is preliminary data.</text>
</comment>
<name>A0ABW9XUM0_9BACL</name>
<dbReference type="Gene3D" id="3.40.190.10">
    <property type="entry name" value="Periplasmic binding protein-like II"/>
    <property type="match status" value="2"/>
</dbReference>
<gene>
    <name evidence="3" type="ORF">GT019_19205</name>
</gene>
<protein>
    <submittedName>
        <fullName evidence="3">Extracellular solute-binding protein</fullName>
    </submittedName>
</protein>
<dbReference type="PROSITE" id="PS51257">
    <property type="entry name" value="PROKAR_LIPOPROTEIN"/>
    <property type="match status" value="1"/>
</dbReference>
<dbReference type="PANTHER" id="PTHR43649">
    <property type="entry name" value="ARABINOSE-BINDING PROTEIN-RELATED"/>
    <property type="match status" value="1"/>
</dbReference>
<sequence>MRKKHAAAALLAATLILGTAACGNDNGNTANTANTNVSDDPSATEGPIDIQFGSGADPNAEFMAKLTKKTGETWEDNRWTRLYKEKLNVVTHYKLMSQFADYNTKLKLAITSGDLPDVFPVNDKTDLKQLAEGGAIYEMGPIYEKYASPLLKSIIEAETKSIFDPVTFGGKIYAIPQKMPSTNGYSHLWIREDWLKKLNLERPKTMDDLYNIATAFAKQDPDGNGKADTIGLGINKDILYSSRGLFWGYGAYPDFWTKDAAGKAEYGTVLPEMKQPLEMLARMYKEGLLDKEFGTKDETKEMESAVSGKLGMFYGPHWLAYSVEKTSDIDKNAKWVAVPLPSEGGNAVHIPLENATDGYLVVNKSFKHPELLVEMLNVYVDTMFGETNQFDKFWSDGDIDSLWNIGPVHTLMPSLDLEGHQDIKKALANNTTDQLQGVAKGFYKSMQDGVVGMSMMFGPTDTPFAYVDQTYPDSILWSAFSGAPTPTMVSSWSSMVEMEATTMTAIIQGKEDADSGFDKFVDNWNKLGGKQVVEEVNAPQ</sequence>
<evidence type="ECO:0000313" key="4">
    <source>
        <dbReference type="Proteomes" id="UP000665561"/>
    </source>
</evidence>
<evidence type="ECO:0000256" key="2">
    <source>
        <dbReference type="SAM" id="SignalP"/>
    </source>
</evidence>
<keyword evidence="4" id="KW-1185">Reference proteome</keyword>
<dbReference type="PANTHER" id="PTHR43649:SF33">
    <property type="entry name" value="POLYGALACTURONAN_RHAMNOGALACTURONAN-BINDING PROTEIN YTCQ"/>
    <property type="match status" value="1"/>
</dbReference>
<evidence type="ECO:0000313" key="3">
    <source>
        <dbReference type="EMBL" id="NBD26007.1"/>
    </source>
</evidence>
<dbReference type="EMBL" id="JAAAMV010000017">
    <property type="protein sequence ID" value="NBD26007.1"/>
    <property type="molecule type" value="Genomic_DNA"/>
</dbReference>
<dbReference type="RefSeq" id="WP_161744790.1">
    <property type="nucleotide sequence ID" value="NZ_JAAAMV010000017.1"/>
</dbReference>
<keyword evidence="1 2" id="KW-0732">Signal</keyword>
<proteinExistence type="predicted"/>
<accession>A0ABW9XUM0</accession>